<keyword evidence="3" id="KW-1185">Reference proteome</keyword>
<accession>A0ABP9G339</accession>
<dbReference type="EMBL" id="BAABLW010000007">
    <property type="protein sequence ID" value="GAA4923889.1"/>
    <property type="molecule type" value="Genomic_DNA"/>
</dbReference>
<proteinExistence type="predicted"/>
<feature type="compositionally biased region" description="Polar residues" evidence="1">
    <location>
        <begin position="18"/>
        <end position="35"/>
    </location>
</feature>
<evidence type="ECO:0008006" key="4">
    <source>
        <dbReference type="Google" id="ProtNLM"/>
    </source>
</evidence>
<dbReference type="RefSeq" id="WP_345477991.1">
    <property type="nucleotide sequence ID" value="NZ_BAABLW010000007.1"/>
</dbReference>
<organism evidence="2 3">
    <name type="scientific">Nesterenkonia rhizosphaerae</name>
    <dbReference type="NCBI Taxonomy" id="1348272"/>
    <lineage>
        <taxon>Bacteria</taxon>
        <taxon>Bacillati</taxon>
        <taxon>Actinomycetota</taxon>
        <taxon>Actinomycetes</taxon>
        <taxon>Micrococcales</taxon>
        <taxon>Micrococcaceae</taxon>
        <taxon>Nesterenkonia</taxon>
    </lineage>
</organism>
<sequence length="281" mass="30904">MTAVVAEPATYPEDTEVSPYQTSSRDATGLSNTHGSDAPLLDPLLTLASITLDDLERLRIAQENRYRSLTQSGTSESGQEWGFGLDDRDPNVAAAGAIVDQIKAMEHQATLHLQKLMRKHPLGPWVKAQKGVGEKQAARLLGVIGDPYINSATGHPRTVSQLWAYCGLHTLPATDQYNVAARRKKGVQANWNDDAKKRVWLIANSILKAGGPWREVYDRRKAATEGRVHQAECVRCGPSGKPAQPGSPWSDGHRHADALRIMGKELLKGLWRESRRLHQSA</sequence>
<feature type="region of interest" description="Disordered" evidence="1">
    <location>
        <begin position="1"/>
        <end position="38"/>
    </location>
</feature>
<comment type="caution">
    <text evidence="2">The sequence shown here is derived from an EMBL/GenBank/DDBJ whole genome shotgun (WGS) entry which is preliminary data.</text>
</comment>
<evidence type="ECO:0000313" key="2">
    <source>
        <dbReference type="EMBL" id="GAA4923889.1"/>
    </source>
</evidence>
<protein>
    <recommendedName>
        <fullName evidence="4">DUF222 domain-containing protein</fullName>
    </recommendedName>
</protein>
<evidence type="ECO:0000256" key="1">
    <source>
        <dbReference type="SAM" id="MobiDB-lite"/>
    </source>
</evidence>
<name>A0ABP9G339_9MICC</name>
<evidence type="ECO:0000313" key="3">
    <source>
        <dbReference type="Proteomes" id="UP001500368"/>
    </source>
</evidence>
<dbReference type="Proteomes" id="UP001500368">
    <property type="component" value="Unassembled WGS sequence"/>
</dbReference>
<gene>
    <name evidence="2" type="ORF">GCM10025790_21330</name>
</gene>
<reference evidence="3" key="1">
    <citation type="journal article" date="2019" name="Int. J. Syst. Evol. Microbiol.">
        <title>The Global Catalogue of Microorganisms (GCM) 10K type strain sequencing project: providing services to taxonomists for standard genome sequencing and annotation.</title>
        <authorList>
            <consortium name="The Broad Institute Genomics Platform"/>
            <consortium name="The Broad Institute Genome Sequencing Center for Infectious Disease"/>
            <person name="Wu L."/>
            <person name="Ma J."/>
        </authorList>
    </citation>
    <scope>NUCLEOTIDE SEQUENCE [LARGE SCALE GENOMIC DNA]</scope>
    <source>
        <strain evidence="3">JCM 19129</strain>
    </source>
</reference>